<evidence type="ECO:0000313" key="3">
    <source>
        <dbReference type="Proteomes" id="UP001189429"/>
    </source>
</evidence>
<accession>A0ABN9Q4B5</accession>
<comment type="caution">
    <text evidence="2">The sequence shown here is derived from an EMBL/GenBank/DDBJ whole genome shotgun (WGS) entry which is preliminary data.</text>
</comment>
<reference evidence="2" key="1">
    <citation type="submission" date="2023-10" db="EMBL/GenBank/DDBJ databases">
        <authorList>
            <person name="Chen Y."/>
            <person name="Shah S."/>
            <person name="Dougan E. K."/>
            <person name="Thang M."/>
            <person name="Chan C."/>
        </authorList>
    </citation>
    <scope>NUCLEOTIDE SEQUENCE [LARGE SCALE GENOMIC DNA]</scope>
</reference>
<feature type="region of interest" description="Disordered" evidence="1">
    <location>
        <begin position="1090"/>
        <end position="1160"/>
    </location>
</feature>
<name>A0ABN9Q4B5_9DINO</name>
<feature type="region of interest" description="Disordered" evidence="1">
    <location>
        <begin position="520"/>
        <end position="544"/>
    </location>
</feature>
<feature type="compositionally biased region" description="Low complexity" evidence="1">
    <location>
        <begin position="1097"/>
        <end position="1117"/>
    </location>
</feature>
<feature type="compositionally biased region" description="Low complexity" evidence="1">
    <location>
        <begin position="400"/>
        <end position="411"/>
    </location>
</feature>
<feature type="region of interest" description="Disordered" evidence="1">
    <location>
        <begin position="975"/>
        <end position="1024"/>
    </location>
</feature>
<feature type="region of interest" description="Disordered" evidence="1">
    <location>
        <begin position="384"/>
        <end position="413"/>
    </location>
</feature>
<protein>
    <submittedName>
        <fullName evidence="2">Uncharacterized protein</fullName>
    </submittedName>
</protein>
<evidence type="ECO:0000256" key="1">
    <source>
        <dbReference type="SAM" id="MobiDB-lite"/>
    </source>
</evidence>
<proteinExistence type="predicted"/>
<gene>
    <name evidence="2" type="ORF">PCOR1329_LOCUS8688</name>
</gene>
<dbReference type="EMBL" id="CAUYUJ010002392">
    <property type="protein sequence ID" value="CAK0800573.1"/>
    <property type="molecule type" value="Genomic_DNA"/>
</dbReference>
<organism evidence="2 3">
    <name type="scientific">Prorocentrum cordatum</name>
    <dbReference type="NCBI Taxonomy" id="2364126"/>
    <lineage>
        <taxon>Eukaryota</taxon>
        <taxon>Sar</taxon>
        <taxon>Alveolata</taxon>
        <taxon>Dinophyceae</taxon>
        <taxon>Prorocentrales</taxon>
        <taxon>Prorocentraceae</taxon>
        <taxon>Prorocentrum</taxon>
    </lineage>
</organism>
<sequence length="1160" mass="124951">MAAALPPATGGGSSGGAPTAAAQQPRQIDQSALAAADRNAPQDLLKAFFSQDQDVVDVLGVESGLLRLTKVFELYELKPSPTHVSFFDEKGHRQIFRDACNQRKQESVKEELMSSIADRGLVPGVAGEPWLCCSDGEVPPYHALTLGGRSGAIYELAEKQPTNPQVMETIKGGIMARRFTSKMPKWLRVWLRDYHNNSVFQRGSTYSYIEFLKEIPEMEASWHAAKEGHVTARSGNYEQAYWKHIKDRYGDKVTSWAQFDSAKCLYRKLLKLEVLHDHFEWAGQHVEFMNSRISQHIVISNMHAIANFIVAKFDGYMSPLNLRVLVGESIKFVVPCRPSSQQRRIPWLFDAGGASVTERLQYLCFPLDKDSQVYKKSVAKTKAKAKAKPKGGKAAKAKAKASAQQDSAAPADLPPVESMSLELKSDLDMSSARERFFGDDLLMAVDSAVEAACKRPERFEEGVKKIKGELVNIGLEFLWRKDKKVYFKGCHWAAWSLLRKTLQESARDAAEKLILWADGDDDEETPAGDAAAAAAAGPEKSRAPNPNAILKALVTSAAVDASSDPQKKMDDSLQVHYKDDFRKLEEFVSTNRALKLKANLQQFYPQLLNNILQKLPDQTMALPAFLCGILSGVNELGVFTVSCVDMIVNVFAHVNDTCEMPVAFGTMCKSGGADLAKLMHFRGELTSCLIKDLIDSKPIGEFHHSDGDGAALPAQAVKAFIANISEKDLIEVYASDAMQRGEQEWVGFWGVLIKGGVGGGKIAAILGVATSVGSRKLKRERSIRDGAQGGGGSAAGAVQADQHNKLLVKVGDLYVCAAPTAQCHDFVRLIGGPALKCIESQLTAHIWKLHGLAHLSGGAASAADNVSVDVSGQKPKTACLASKPVDLIFAAPVTFVKGRANFMPLCSLFSGNFEMFLNGTAVNTNASDMIVPAWGINVVDKQADSNVQTLFLVETVYATVGFDLYFTDIAIMSEPDRENPSDGGGRPRDDAPAQPPAKKAKQSEGVAGTGDSGMAPVVGPGPNAADADSTFLEVLGPSQDEVPTGVTLYAFKVSIPFARYQPEPPQQGAPPSAPDAVTYLKRMLTPDEAEAKRRQRATASAAQAAAASSDTASSALAGTGGVIARVREQPGGGDSLQPGGKPVSSDVDKSLKAACRHLTK</sequence>
<feature type="compositionally biased region" description="Basic and acidic residues" evidence="1">
    <location>
        <begin position="975"/>
        <end position="991"/>
    </location>
</feature>
<keyword evidence="3" id="KW-1185">Reference proteome</keyword>
<evidence type="ECO:0000313" key="2">
    <source>
        <dbReference type="EMBL" id="CAK0800573.1"/>
    </source>
</evidence>
<feature type="region of interest" description="Disordered" evidence="1">
    <location>
        <begin position="1"/>
        <end position="31"/>
    </location>
</feature>
<dbReference type="Proteomes" id="UP001189429">
    <property type="component" value="Unassembled WGS sequence"/>
</dbReference>
<feature type="compositionally biased region" description="Low complexity" evidence="1">
    <location>
        <begin position="527"/>
        <end position="538"/>
    </location>
</feature>
<feature type="compositionally biased region" description="Low complexity" evidence="1">
    <location>
        <begin position="16"/>
        <end position="25"/>
    </location>
</feature>
<feature type="compositionally biased region" description="Basic residues" evidence="1">
    <location>
        <begin position="384"/>
        <end position="399"/>
    </location>
</feature>